<feature type="transmembrane region" description="Helical" evidence="8">
    <location>
        <begin position="366"/>
        <end position="384"/>
    </location>
</feature>
<evidence type="ECO:0000256" key="4">
    <source>
        <dbReference type="ARBA" id="ARBA00022475"/>
    </source>
</evidence>
<feature type="transmembrane region" description="Helical" evidence="8">
    <location>
        <begin position="289"/>
        <end position="306"/>
    </location>
</feature>
<dbReference type="PANTHER" id="PTHR11328:SF24">
    <property type="entry name" value="MAJOR FACILITATOR SUPERFAMILY (MFS) PROFILE DOMAIN-CONTAINING PROTEIN"/>
    <property type="match status" value="1"/>
</dbReference>
<evidence type="ECO:0000256" key="2">
    <source>
        <dbReference type="ARBA" id="ARBA00009617"/>
    </source>
</evidence>
<dbReference type="GO" id="GO:0008643">
    <property type="term" value="P:carbohydrate transport"/>
    <property type="evidence" value="ECO:0007669"/>
    <property type="project" value="InterPro"/>
</dbReference>
<gene>
    <name evidence="9" type="ORF">VCB98_08030</name>
</gene>
<feature type="transmembrane region" description="Helical" evidence="8">
    <location>
        <begin position="12"/>
        <end position="33"/>
    </location>
</feature>
<feature type="transmembrane region" description="Helical" evidence="8">
    <location>
        <begin position="109"/>
        <end position="129"/>
    </location>
</feature>
<feature type="transmembrane region" description="Helical" evidence="8">
    <location>
        <begin position="228"/>
        <end position="253"/>
    </location>
</feature>
<evidence type="ECO:0000256" key="8">
    <source>
        <dbReference type="SAM" id="Phobius"/>
    </source>
</evidence>
<dbReference type="PROSITE" id="PS00872">
    <property type="entry name" value="NA_GALACTOSIDE_SYMP"/>
    <property type="match status" value="1"/>
</dbReference>
<comment type="subcellular location">
    <subcellularLocation>
        <location evidence="1">Cell membrane</location>
        <topology evidence="1">Multi-pass membrane protein</topology>
    </subcellularLocation>
</comment>
<accession>A0AAP6JEY8</accession>
<dbReference type="GO" id="GO:0006814">
    <property type="term" value="P:sodium ion transport"/>
    <property type="evidence" value="ECO:0007669"/>
    <property type="project" value="InterPro"/>
</dbReference>
<dbReference type="Proteomes" id="UP001302316">
    <property type="component" value="Unassembled WGS sequence"/>
</dbReference>
<protein>
    <submittedName>
        <fullName evidence="9">MFS transporter</fullName>
    </submittedName>
</protein>
<keyword evidence="4" id="KW-1003">Cell membrane</keyword>
<evidence type="ECO:0000256" key="5">
    <source>
        <dbReference type="ARBA" id="ARBA00022692"/>
    </source>
</evidence>
<dbReference type="RefSeq" id="WP_346051520.1">
    <property type="nucleotide sequence ID" value="NZ_JAYGII010000014.1"/>
</dbReference>
<keyword evidence="6 8" id="KW-1133">Transmembrane helix</keyword>
<evidence type="ECO:0000256" key="1">
    <source>
        <dbReference type="ARBA" id="ARBA00004651"/>
    </source>
</evidence>
<evidence type="ECO:0000256" key="7">
    <source>
        <dbReference type="ARBA" id="ARBA00023136"/>
    </source>
</evidence>
<evidence type="ECO:0000256" key="3">
    <source>
        <dbReference type="ARBA" id="ARBA00022448"/>
    </source>
</evidence>
<keyword evidence="10" id="KW-1185">Reference proteome</keyword>
<feature type="transmembrane region" description="Helical" evidence="8">
    <location>
        <begin position="150"/>
        <end position="170"/>
    </location>
</feature>
<dbReference type="Gene3D" id="1.20.1250.20">
    <property type="entry name" value="MFS general substrate transporter like domains"/>
    <property type="match status" value="2"/>
</dbReference>
<dbReference type="EMBL" id="JAYGII010000014">
    <property type="protein sequence ID" value="MEA5445765.1"/>
    <property type="molecule type" value="Genomic_DNA"/>
</dbReference>
<dbReference type="GO" id="GO:0005886">
    <property type="term" value="C:plasma membrane"/>
    <property type="evidence" value="ECO:0007669"/>
    <property type="project" value="UniProtKB-SubCell"/>
</dbReference>
<comment type="similarity">
    <text evidence="2">Belongs to the sodium:galactoside symporter (TC 2.A.2) family.</text>
</comment>
<dbReference type="InterPro" id="IPR036259">
    <property type="entry name" value="MFS_trans_sf"/>
</dbReference>
<dbReference type="GO" id="GO:0015293">
    <property type="term" value="F:symporter activity"/>
    <property type="evidence" value="ECO:0007669"/>
    <property type="project" value="InterPro"/>
</dbReference>
<feature type="transmembrane region" description="Helical" evidence="8">
    <location>
        <begin position="80"/>
        <end position="97"/>
    </location>
</feature>
<evidence type="ECO:0000313" key="10">
    <source>
        <dbReference type="Proteomes" id="UP001302316"/>
    </source>
</evidence>
<dbReference type="InterPro" id="IPR018043">
    <property type="entry name" value="Na/Gal_symport_CS"/>
</dbReference>
<dbReference type="AlphaFoldDB" id="A0AAP6JEY8"/>
<feature type="transmembrane region" description="Helical" evidence="8">
    <location>
        <begin position="176"/>
        <end position="196"/>
    </location>
</feature>
<dbReference type="Pfam" id="PF13347">
    <property type="entry name" value="MFS_2"/>
    <property type="match status" value="1"/>
</dbReference>
<name>A0AAP6JEY8_9GAMM</name>
<keyword evidence="5 8" id="KW-0812">Transmembrane</keyword>
<organism evidence="9 10">
    <name type="scientific">Natronospira elongata</name>
    <dbReference type="NCBI Taxonomy" id="3110268"/>
    <lineage>
        <taxon>Bacteria</taxon>
        <taxon>Pseudomonadati</taxon>
        <taxon>Pseudomonadota</taxon>
        <taxon>Gammaproteobacteria</taxon>
        <taxon>Natronospirales</taxon>
        <taxon>Natronospiraceae</taxon>
        <taxon>Natronospira</taxon>
    </lineage>
</organism>
<reference evidence="9 10" key="1">
    <citation type="submission" date="2023-12" db="EMBL/GenBank/DDBJ databases">
        <title>Whole-genome sequencing of halo(alkali)philic microorganisms from hypersaline lakes.</title>
        <authorList>
            <person name="Sorokin D.Y."/>
            <person name="Merkel A.Y."/>
            <person name="Messina E."/>
            <person name="Yakimov M."/>
        </authorList>
    </citation>
    <scope>NUCLEOTIDE SEQUENCE [LARGE SCALE GENOMIC DNA]</scope>
    <source>
        <strain evidence="9 10">AB-CW1</strain>
    </source>
</reference>
<feature type="transmembrane region" description="Helical" evidence="8">
    <location>
        <begin position="39"/>
        <end position="59"/>
    </location>
</feature>
<feature type="transmembrane region" description="Helical" evidence="8">
    <location>
        <begin position="396"/>
        <end position="418"/>
    </location>
</feature>
<evidence type="ECO:0000256" key="6">
    <source>
        <dbReference type="ARBA" id="ARBA00022989"/>
    </source>
</evidence>
<dbReference type="PANTHER" id="PTHR11328">
    <property type="entry name" value="MAJOR FACILITATOR SUPERFAMILY DOMAIN-CONTAINING PROTEIN"/>
    <property type="match status" value="1"/>
</dbReference>
<keyword evidence="7 8" id="KW-0472">Membrane</keyword>
<keyword evidence="3" id="KW-0813">Transport</keyword>
<feature type="transmembrane region" description="Helical" evidence="8">
    <location>
        <begin position="259"/>
        <end position="277"/>
    </location>
</feature>
<dbReference type="InterPro" id="IPR039672">
    <property type="entry name" value="MFS_2"/>
</dbReference>
<proteinExistence type="inferred from homology"/>
<sequence length="445" mass="48366">MAESARPATLLAYGLPGLPLAIVGLPLYIYIPAFYHESLGLSLALVGVILLAARIWDVVTDPLVGVLADYRPTRWGRRKPWMVFGAPLFMVGVWFLMVPPEGVSVFHLLFWSLLAYLGWTLVQLPYLALGAELSGDYHQRSRVTVYREAFVVLGTLLAVILPAAVEVAGMSRDTGLWLLALIMVCLLPLALGLFIWRVPEPRLSTSRPAPWRQGIRLLIENRPFRRLLAAYLVNGVANGLPATLFILYATYVLGADERVGLLLIAYFLSAVAALPLWLRLAKRLGKHRVWCLSMAWAAFIFAFVPFLGEGDFLPFLFITILTGFSLGVDQAIPASMQADVVDEDSAAGGGGRAGVYFGLWNMATKLAWALAAGIALPLLALSGFEAGADNSERALLTLALLYAAAPAAIKLLVIPLVWHFPLDADRQAELRAAITAQPEKGGGPR</sequence>
<dbReference type="SUPFAM" id="SSF103473">
    <property type="entry name" value="MFS general substrate transporter"/>
    <property type="match status" value="1"/>
</dbReference>
<evidence type="ECO:0000313" key="9">
    <source>
        <dbReference type="EMBL" id="MEA5445765.1"/>
    </source>
</evidence>
<comment type="caution">
    <text evidence="9">The sequence shown here is derived from an EMBL/GenBank/DDBJ whole genome shotgun (WGS) entry which is preliminary data.</text>
</comment>